<evidence type="ECO:0000256" key="10">
    <source>
        <dbReference type="SAM" id="SignalP"/>
    </source>
</evidence>
<keyword evidence="10" id="KW-0732">Signal</keyword>
<dbReference type="Gene3D" id="2.40.10.10">
    <property type="entry name" value="Trypsin-like serine proteases"/>
    <property type="match status" value="1"/>
</dbReference>
<evidence type="ECO:0000256" key="4">
    <source>
        <dbReference type="ARBA" id="ARBA00022801"/>
    </source>
</evidence>
<dbReference type="InterPro" id="IPR001254">
    <property type="entry name" value="Trypsin_dom"/>
</dbReference>
<dbReference type="PROSITE" id="PS50240">
    <property type="entry name" value="TRYPSIN_DOM"/>
    <property type="match status" value="1"/>
</dbReference>
<sequence length="270" mass="29599">MEKLFFLFLLSGAFCFHLGDNDEAPEDVVFGDYPDAMKSGIVGGDYIEIDEAPYTAQILENGKHICGAVIISEYWLLTAAHCVSNIQTPSIITGSSFRQRGGHNHTIAKIIVNEKFDYQSIDNDIALVQVQEHIDFNELQQAIEISNISPKIGDLIEIAGYGATGLTEPASETLKSAVLPVVEQKECYKGYDLEHEEHAHNFLENMFCASAEGADACQGDGGGPVVSRGKLVGIISFAMDCELSKTFSIYTLVSNYLQWIQDHTGIKLLV</sequence>
<feature type="chain" id="PRO_5029786809" description="trypsin" evidence="10">
    <location>
        <begin position="16"/>
        <end position="270"/>
    </location>
</feature>
<dbReference type="CTD" id="100116239"/>
<dbReference type="CDD" id="cd00190">
    <property type="entry name" value="Tryp_SPc"/>
    <property type="match status" value="1"/>
</dbReference>
<keyword evidence="7" id="KW-1015">Disulfide bond</keyword>
<proteinExistence type="inferred from homology"/>
<evidence type="ECO:0000256" key="3">
    <source>
        <dbReference type="ARBA" id="ARBA00022757"/>
    </source>
</evidence>
<keyword evidence="6" id="KW-0865">Zymogen</keyword>
<name>A0A7M6UV29_NASVI</name>
<dbReference type="PANTHER" id="PTHR24276:SF97">
    <property type="entry name" value="GH13245P2-RELATED"/>
    <property type="match status" value="1"/>
</dbReference>
<dbReference type="GO" id="GO:0006508">
    <property type="term" value="P:proteolysis"/>
    <property type="evidence" value="ECO:0007669"/>
    <property type="project" value="UniProtKB-KW"/>
</dbReference>
<feature type="signal peptide" evidence="10">
    <location>
        <begin position="1"/>
        <end position="15"/>
    </location>
</feature>
<evidence type="ECO:0000256" key="8">
    <source>
        <dbReference type="ARBA" id="ARBA00036320"/>
    </source>
</evidence>
<dbReference type="GO" id="GO:0007586">
    <property type="term" value="P:digestion"/>
    <property type="evidence" value="ECO:0007669"/>
    <property type="project" value="UniProtKB-KW"/>
</dbReference>
<evidence type="ECO:0000259" key="11">
    <source>
        <dbReference type="PROSITE" id="PS50240"/>
    </source>
</evidence>
<dbReference type="EC" id="3.4.21.4" evidence="9"/>
<dbReference type="RefSeq" id="NP_001155016.1">
    <property type="nucleotide sequence ID" value="NM_001161544.1"/>
</dbReference>
<evidence type="ECO:0000256" key="6">
    <source>
        <dbReference type="ARBA" id="ARBA00023145"/>
    </source>
</evidence>
<dbReference type="InterPro" id="IPR001314">
    <property type="entry name" value="Peptidase_S1A"/>
</dbReference>
<evidence type="ECO:0000256" key="9">
    <source>
        <dbReference type="ARBA" id="ARBA00038868"/>
    </source>
</evidence>
<keyword evidence="13" id="KW-1185">Reference proteome</keyword>
<dbReference type="PANTHER" id="PTHR24276">
    <property type="entry name" value="POLYSERASE-RELATED"/>
    <property type="match status" value="1"/>
</dbReference>
<evidence type="ECO:0000313" key="12">
    <source>
        <dbReference type="EnsemblMetazoa" id="NP_001155016"/>
    </source>
</evidence>
<dbReference type="PROSITE" id="PS00134">
    <property type="entry name" value="TRYPSIN_HIS"/>
    <property type="match status" value="1"/>
</dbReference>
<dbReference type="KEGG" id="nvi:100116239"/>
<comment type="catalytic activity">
    <reaction evidence="8">
        <text>Preferential cleavage: Arg-|-Xaa, Lys-|-Xaa.</text>
        <dbReference type="EC" id="3.4.21.4"/>
    </reaction>
</comment>
<dbReference type="GeneID" id="100116239"/>
<dbReference type="OrthoDB" id="10051896at2759"/>
<dbReference type="InterPro" id="IPR018114">
    <property type="entry name" value="TRYPSIN_HIS"/>
</dbReference>
<dbReference type="InParanoid" id="A0A7M6UV29"/>
<dbReference type="InterPro" id="IPR050430">
    <property type="entry name" value="Peptidase_S1"/>
</dbReference>
<dbReference type="Pfam" id="PF00089">
    <property type="entry name" value="Trypsin"/>
    <property type="match status" value="1"/>
</dbReference>
<dbReference type="SUPFAM" id="SSF50494">
    <property type="entry name" value="Trypsin-like serine proteases"/>
    <property type="match status" value="1"/>
</dbReference>
<dbReference type="PRINTS" id="PR00722">
    <property type="entry name" value="CHYMOTRYPSIN"/>
</dbReference>
<keyword evidence="5" id="KW-0720">Serine protease</keyword>
<evidence type="ECO:0000313" key="13">
    <source>
        <dbReference type="Proteomes" id="UP000002358"/>
    </source>
</evidence>
<protein>
    <recommendedName>
        <fullName evidence="9">trypsin</fullName>
        <ecNumber evidence="9">3.4.21.4</ecNumber>
    </recommendedName>
</protein>
<evidence type="ECO:0000256" key="1">
    <source>
        <dbReference type="ARBA" id="ARBA00007664"/>
    </source>
</evidence>
<feature type="domain" description="Peptidase S1" evidence="11">
    <location>
        <begin position="41"/>
        <end position="265"/>
    </location>
</feature>
<dbReference type="FunFam" id="2.40.10.10:FF:000068">
    <property type="entry name" value="transmembrane protease serine 2"/>
    <property type="match status" value="1"/>
</dbReference>
<evidence type="ECO:0000256" key="7">
    <source>
        <dbReference type="ARBA" id="ARBA00023157"/>
    </source>
</evidence>
<dbReference type="AlphaFoldDB" id="A0A7M6UV29"/>
<dbReference type="InterPro" id="IPR009003">
    <property type="entry name" value="Peptidase_S1_PA"/>
</dbReference>
<evidence type="ECO:0000256" key="2">
    <source>
        <dbReference type="ARBA" id="ARBA00022670"/>
    </source>
</evidence>
<organism evidence="12 13">
    <name type="scientific">Nasonia vitripennis</name>
    <name type="common">Parasitic wasp</name>
    <dbReference type="NCBI Taxonomy" id="7425"/>
    <lineage>
        <taxon>Eukaryota</taxon>
        <taxon>Metazoa</taxon>
        <taxon>Ecdysozoa</taxon>
        <taxon>Arthropoda</taxon>
        <taxon>Hexapoda</taxon>
        <taxon>Insecta</taxon>
        <taxon>Pterygota</taxon>
        <taxon>Neoptera</taxon>
        <taxon>Endopterygota</taxon>
        <taxon>Hymenoptera</taxon>
        <taxon>Apocrita</taxon>
        <taxon>Proctotrupomorpha</taxon>
        <taxon>Chalcidoidea</taxon>
        <taxon>Pteromalidae</taxon>
        <taxon>Pteromalinae</taxon>
        <taxon>Nasonia</taxon>
    </lineage>
</organism>
<dbReference type="SMART" id="SM00020">
    <property type="entry name" value="Tryp_SPc"/>
    <property type="match status" value="1"/>
</dbReference>
<keyword evidence="2" id="KW-0645">Protease</keyword>
<keyword evidence="3" id="KW-0222">Digestion</keyword>
<comment type="similarity">
    <text evidence="1">Belongs to the peptidase S1 family.</text>
</comment>
<dbReference type="EnsemblMetazoa" id="NM_001161544">
    <property type="protein sequence ID" value="NP_001155016"/>
    <property type="gene ID" value="GeneID_100116239"/>
</dbReference>
<evidence type="ECO:0000256" key="5">
    <source>
        <dbReference type="ARBA" id="ARBA00022825"/>
    </source>
</evidence>
<dbReference type="Proteomes" id="UP000002358">
    <property type="component" value="Chromosome 1"/>
</dbReference>
<accession>A0A7M6UV29</accession>
<dbReference type="InterPro" id="IPR043504">
    <property type="entry name" value="Peptidase_S1_PA_chymotrypsin"/>
</dbReference>
<dbReference type="GO" id="GO:0004252">
    <property type="term" value="F:serine-type endopeptidase activity"/>
    <property type="evidence" value="ECO:0007669"/>
    <property type="project" value="UniProtKB-EC"/>
</dbReference>
<keyword evidence="4" id="KW-0378">Hydrolase</keyword>
<reference evidence="12" key="1">
    <citation type="submission" date="2021-01" db="UniProtKB">
        <authorList>
            <consortium name="EnsemblMetazoa"/>
        </authorList>
    </citation>
    <scope>IDENTIFICATION</scope>
</reference>